<evidence type="ECO:0000313" key="2">
    <source>
        <dbReference type="EMBL" id="GAX77923.1"/>
    </source>
</evidence>
<dbReference type="Proteomes" id="UP000232323">
    <property type="component" value="Unassembled WGS sequence"/>
</dbReference>
<keyword evidence="1" id="KW-0812">Transmembrane</keyword>
<feature type="transmembrane region" description="Helical" evidence="1">
    <location>
        <begin position="20"/>
        <end position="41"/>
    </location>
</feature>
<keyword evidence="1" id="KW-0472">Membrane</keyword>
<comment type="caution">
    <text evidence="2">The sequence shown here is derived from an EMBL/GenBank/DDBJ whole genome shotgun (WGS) entry which is preliminary data.</text>
</comment>
<keyword evidence="3" id="KW-1185">Reference proteome</keyword>
<proteinExistence type="predicted"/>
<accession>A0A250X4B9</accession>
<dbReference type="AlphaFoldDB" id="A0A250X4B9"/>
<gene>
    <name evidence="2" type="ORF">CEUSTIGMA_g5365.t1</name>
</gene>
<reference evidence="2 3" key="1">
    <citation type="submission" date="2017-08" db="EMBL/GenBank/DDBJ databases">
        <title>Acidophilic green algal genome provides insights into adaptation to an acidic environment.</title>
        <authorList>
            <person name="Hirooka S."/>
            <person name="Hirose Y."/>
            <person name="Kanesaki Y."/>
            <person name="Higuchi S."/>
            <person name="Fujiwara T."/>
            <person name="Onuma R."/>
            <person name="Era A."/>
            <person name="Ohbayashi R."/>
            <person name="Uzuka A."/>
            <person name="Nozaki H."/>
            <person name="Yoshikawa H."/>
            <person name="Miyagishima S.Y."/>
        </authorList>
    </citation>
    <scope>NUCLEOTIDE SEQUENCE [LARGE SCALE GENOMIC DNA]</scope>
    <source>
        <strain evidence="2 3">NIES-2499</strain>
    </source>
</reference>
<name>A0A250X4B9_9CHLO</name>
<protein>
    <submittedName>
        <fullName evidence="2">Uncharacterized protein</fullName>
    </submittedName>
</protein>
<evidence type="ECO:0000256" key="1">
    <source>
        <dbReference type="SAM" id="Phobius"/>
    </source>
</evidence>
<evidence type="ECO:0000313" key="3">
    <source>
        <dbReference type="Proteomes" id="UP000232323"/>
    </source>
</evidence>
<keyword evidence="1" id="KW-1133">Transmembrane helix</keyword>
<dbReference type="EMBL" id="BEGY01000028">
    <property type="protein sequence ID" value="GAX77923.1"/>
    <property type="molecule type" value="Genomic_DNA"/>
</dbReference>
<organism evidence="2 3">
    <name type="scientific">Chlamydomonas eustigma</name>
    <dbReference type="NCBI Taxonomy" id="1157962"/>
    <lineage>
        <taxon>Eukaryota</taxon>
        <taxon>Viridiplantae</taxon>
        <taxon>Chlorophyta</taxon>
        <taxon>core chlorophytes</taxon>
        <taxon>Chlorophyceae</taxon>
        <taxon>CS clade</taxon>
        <taxon>Chlamydomonadales</taxon>
        <taxon>Chlamydomonadaceae</taxon>
        <taxon>Chlamydomonas</taxon>
    </lineage>
</organism>
<sequence length="250" mass="27421">MLIVRPSSSSGISGSSLNTLMSFFVTVLLVTTLLFASYPAVAAAKKKNGLRVDGLSLKKMKKVVWQYTSHCDYTNDTVVSDAFTQSLILHWDNLNHTMKEFYGSSKKLPALQAAADTLWCSFSGDATCVCKHKMSYSTIKKVGAKDYGRRRLMSTTSDYAAMYVYAAYALALGYPEVSDQVTQYNGADPLWAESLAENLLNLGKYEYRPVPDIHTGYVYPLTTKTGSTTAPITVAIMGDWGTVSSKSMTI</sequence>